<evidence type="ECO:0000256" key="10">
    <source>
        <dbReference type="ARBA" id="ARBA00023306"/>
    </source>
</evidence>
<evidence type="ECO:0000256" key="5">
    <source>
        <dbReference type="ARBA" id="ARBA00022776"/>
    </source>
</evidence>
<evidence type="ECO:0000256" key="2">
    <source>
        <dbReference type="ARBA" id="ARBA00005231"/>
    </source>
</evidence>
<dbReference type="InterPro" id="IPR010935">
    <property type="entry name" value="SMC_hinge"/>
</dbReference>
<dbReference type="InterPro" id="IPR003395">
    <property type="entry name" value="RecF/RecN/SMC_N"/>
</dbReference>
<evidence type="ECO:0000256" key="4">
    <source>
        <dbReference type="ARBA" id="ARBA00022741"/>
    </source>
</evidence>
<evidence type="ECO:0000313" key="13">
    <source>
        <dbReference type="Proteomes" id="UP000694846"/>
    </source>
</evidence>
<dbReference type="InterPro" id="IPR027417">
    <property type="entry name" value="P-loop_NTPase"/>
</dbReference>
<evidence type="ECO:0000256" key="8">
    <source>
        <dbReference type="ARBA" id="ARBA00023067"/>
    </source>
</evidence>
<feature type="coiled-coil region" evidence="11">
    <location>
        <begin position="210"/>
        <end position="365"/>
    </location>
</feature>
<dbReference type="AlphaFoldDB" id="A0A8B8FEM5"/>
<evidence type="ECO:0000256" key="1">
    <source>
        <dbReference type="ARBA" id="ARBA00004123"/>
    </source>
</evidence>
<dbReference type="GO" id="GO:0005634">
    <property type="term" value="C:nucleus"/>
    <property type="evidence" value="ECO:0007669"/>
    <property type="project" value="UniProtKB-SubCell"/>
</dbReference>
<keyword evidence="5" id="KW-0498">Mitosis</keyword>
<feature type="coiled-coil region" evidence="11">
    <location>
        <begin position="696"/>
        <end position="851"/>
    </location>
</feature>
<dbReference type="Gene3D" id="3.30.70.1620">
    <property type="match status" value="1"/>
</dbReference>
<dbReference type="GO" id="GO:0016887">
    <property type="term" value="F:ATP hydrolysis activity"/>
    <property type="evidence" value="ECO:0007669"/>
    <property type="project" value="InterPro"/>
</dbReference>
<comment type="subcellular location">
    <subcellularLocation>
        <location evidence="1">Nucleus</location>
    </subcellularLocation>
</comment>
<dbReference type="Gene3D" id="3.40.50.300">
    <property type="entry name" value="P-loop containing nucleotide triphosphate hydrolases"/>
    <property type="match status" value="2"/>
</dbReference>
<dbReference type="Pfam" id="PF02463">
    <property type="entry name" value="SMC_N"/>
    <property type="match status" value="1"/>
</dbReference>
<evidence type="ECO:0000256" key="11">
    <source>
        <dbReference type="SAM" id="Coils"/>
    </source>
</evidence>
<dbReference type="CTD" id="10592"/>
<keyword evidence="8" id="KW-0226">DNA condensation</keyword>
<evidence type="ECO:0000313" key="14">
    <source>
        <dbReference type="RefSeq" id="XP_025408805.1"/>
    </source>
</evidence>
<dbReference type="SUPFAM" id="SSF75553">
    <property type="entry name" value="Smc hinge domain"/>
    <property type="match status" value="1"/>
</dbReference>
<keyword evidence="4" id="KW-0547">Nucleotide-binding</keyword>
<evidence type="ECO:0000256" key="6">
    <source>
        <dbReference type="ARBA" id="ARBA00022840"/>
    </source>
</evidence>
<accession>A0A8B8FEM5</accession>
<protein>
    <submittedName>
        <fullName evidence="14">Structural maintenance of chromosomes protein 2</fullName>
    </submittedName>
</protein>
<dbReference type="InterPro" id="IPR024704">
    <property type="entry name" value="SMC"/>
</dbReference>
<keyword evidence="13" id="KW-1185">Reference proteome</keyword>
<dbReference type="GeneID" id="112682420"/>
<dbReference type="SMART" id="SM00968">
    <property type="entry name" value="SMC_hinge"/>
    <property type="match status" value="1"/>
</dbReference>
<organism evidence="13 14">
    <name type="scientific">Sipha flava</name>
    <name type="common">yellow sugarcane aphid</name>
    <dbReference type="NCBI Taxonomy" id="143950"/>
    <lineage>
        <taxon>Eukaryota</taxon>
        <taxon>Metazoa</taxon>
        <taxon>Ecdysozoa</taxon>
        <taxon>Arthropoda</taxon>
        <taxon>Hexapoda</taxon>
        <taxon>Insecta</taxon>
        <taxon>Pterygota</taxon>
        <taxon>Neoptera</taxon>
        <taxon>Paraneoptera</taxon>
        <taxon>Hemiptera</taxon>
        <taxon>Sternorrhyncha</taxon>
        <taxon>Aphidomorpha</taxon>
        <taxon>Aphidoidea</taxon>
        <taxon>Aphididae</taxon>
        <taxon>Sipha</taxon>
    </lineage>
</organism>
<dbReference type="InterPro" id="IPR036277">
    <property type="entry name" value="SMC_hinge_sf"/>
</dbReference>
<keyword evidence="10" id="KW-0131">Cell cycle</keyword>
<dbReference type="PIRSF" id="PIRSF005719">
    <property type="entry name" value="SMC"/>
    <property type="match status" value="1"/>
</dbReference>
<dbReference type="SUPFAM" id="SSF52540">
    <property type="entry name" value="P-loop containing nucleoside triphosphate hydrolases"/>
    <property type="match status" value="2"/>
</dbReference>
<dbReference type="GO" id="GO:0005694">
    <property type="term" value="C:chromosome"/>
    <property type="evidence" value="ECO:0007669"/>
    <property type="project" value="InterPro"/>
</dbReference>
<name>A0A8B8FEM5_9HEMI</name>
<dbReference type="PANTHER" id="PTHR43977">
    <property type="entry name" value="STRUCTURAL MAINTENANCE OF CHROMOSOMES PROTEIN 3"/>
    <property type="match status" value="1"/>
</dbReference>
<dbReference type="Gene3D" id="1.20.1060.20">
    <property type="match status" value="1"/>
</dbReference>
<evidence type="ECO:0000256" key="9">
    <source>
        <dbReference type="ARBA" id="ARBA00023242"/>
    </source>
</evidence>
<reference evidence="14" key="1">
    <citation type="submission" date="2025-08" db="UniProtKB">
        <authorList>
            <consortium name="RefSeq"/>
        </authorList>
    </citation>
    <scope>IDENTIFICATION</scope>
    <source>
        <tissue evidence="14">Whole body</tissue>
    </source>
</reference>
<dbReference type="Proteomes" id="UP000694846">
    <property type="component" value="Unplaced"/>
</dbReference>
<evidence type="ECO:0000259" key="12">
    <source>
        <dbReference type="SMART" id="SM00968"/>
    </source>
</evidence>
<evidence type="ECO:0000256" key="7">
    <source>
        <dbReference type="ARBA" id="ARBA00023054"/>
    </source>
</evidence>
<keyword evidence="7 11" id="KW-0175">Coiled coil</keyword>
<feature type="coiled-coil region" evidence="11">
    <location>
        <begin position="983"/>
        <end position="1024"/>
    </location>
</feature>
<dbReference type="RefSeq" id="XP_025408805.1">
    <property type="nucleotide sequence ID" value="XM_025553020.1"/>
</dbReference>
<keyword evidence="9" id="KW-0539">Nucleus</keyword>
<dbReference type="GO" id="GO:0005524">
    <property type="term" value="F:ATP binding"/>
    <property type="evidence" value="ECO:0007669"/>
    <property type="project" value="UniProtKB-KW"/>
</dbReference>
<evidence type="ECO:0000256" key="3">
    <source>
        <dbReference type="ARBA" id="ARBA00022618"/>
    </source>
</evidence>
<comment type="similarity">
    <text evidence="2">Belongs to the SMC family. SMC2 subfamily.</text>
</comment>
<dbReference type="GO" id="GO:0051301">
    <property type="term" value="P:cell division"/>
    <property type="evidence" value="ECO:0007669"/>
    <property type="project" value="UniProtKB-KW"/>
</dbReference>
<keyword evidence="6" id="KW-0067">ATP-binding</keyword>
<gene>
    <name evidence="14" type="primary">LOC112682420</name>
</gene>
<keyword evidence="3" id="KW-0132">Cell division</keyword>
<dbReference type="GO" id="GO:0030261">
    <property type="term" value="P:chromosome condensation"/>
    <property type="evidence" value="ECO:0007669"/>
    <property type="project" value="UniProtKB-KW"/>
</dbReference>
<dbReference type="InterPro" id="IPR027120">
    <property type="entry name" value="Smc2_ABC"/>
</dbReference>
<dbReference type="OrthoDB" id="10255539at2759"/>
<sequence>MHIKSLVIDGFKSYGKRVELKDFDPKFNAITGLNGTGKSNILDAICFTLGISAMNTIRASTMQDVIYKSGQAGVQTATVTITFDNKDKSRSAPHYSHNDEIVISREVGMGSKNTYRINGITVTAKKIMDFFNSLQMNVNNPHFIIMQGRITKVLNMKPVEILSMIEEAAGTNMYESKKKSLEMAVGKKDNKLREMRNVADEEILPAIDTINKEKHMLEELNIVQNQLKKQKEKLDYWNYIRYGTAFRKENSKLKALEDKFGKKNEDYNDLQKKVNEITNQIEELEKIKEIECGQKVSKFSKELEEKEKEKKSIQIKVDVYENNIKVEVQKIIDLQKHITNSKKDLEAKQKEIENFNKVNAGFEENNKKDTFDLEEIDKKIRSLNSGNIYADEDNGSVQENINKFNLELQNQESENQQYAIKIDALKKKLNQHLTGMKEAQKTYDIQLAQLTAKEKEYEKIKNEYLKTNEELSQHNNLRPKRDGLLRDIRELSSKIESFESNNSSLFFNYNDPQPNFDRQKVHGLVCRLFKPIDFKYELALTTIAGGKLYFVVVEDDSVGKDILEANKFSNRVNFIPLNKIKSNSLPPNVLKIAQQIGGADQVFSAISLIKYDQKYSKAIQWIFGQALVCTTKEVAVKVCFDSRVNRQCFTLEGDHYNPAGNITGGTITQRLVLQGIANQDEIISQLKTKKSEFAHIDNKLVAMANLSDKVQQLQEKHIKVQVELDKIRSDVHLGQPHQQVTEVNSIKQQIFELEKKYEEGKANEKQLQAKIINLETKMKNAKNILKQQLSDAEKTRKSILAKIKNNKAEYDEKKNNFNKLELEIKDLTNQMQDQENQLKVLDTQKKKFESELTTLMLTLNEATIIFNEVFKIYESQKEKALKTSDEIKLCINKKKELSTELKNCKITILEMDMKLSKDKKMVNELEQIFIELGNKLSDDQKHIAEKMDFSHFNSDECKQVLDGLQARYDQISKVVDPSKLNNFQKHILEYKRLEKKLVAIEKDKNKIIEILEELEVQKRKHLQNASDNVNLEFGKIFSSVLPGAEACLKQVNKDDITAGLEIRVAFNGLWKESLDELSGGQRSLVALSLVLAMLLFNPVPLYILDEVDAALDLSHTQNIGKMLKKHFKQSQFIIVSLKDGMFSNANVLFRTKFVDGSSAVTRTTCNQS</sequence>
<feature type="coiled-coil region" evidence="11">
    <location>
        <begin position="394"/>
        <end position="501"/>
    </location>
</feature>
<dbReference type="Pfam" id="PF06470">
    <property type="entry name" value="SMC_hinge"/>
    <property type="match status" value="1"/>
</dbReference>
<dbReference type="CDD" id="cd03273">
    <property type="entry name" value="ABC_SMC2_euk"/>
    <property type="match status" value="1"/>
</dbReference>
<feature type="domain" description="SMC hinge" evidence="12">
    <location>
        <begin position="519"/>
        <end position="639"/>
    </location>
</feature>
<proteinExistence type="inferred from homology"/>